<dbReference type="FunFam" id="3.90.850.10:FF:000002">
    <property type="entry name" value="2-hydroxyhepta-2,4-diene-1,7-dioate isomerase"/>
    <property type="match status" value="1"/>
</dbReference>
<evidence type="ECO:0000313" key="4">
    <source>
        <dbReference type="EMBL" id="WEK21008.1"/>
    </source>
</evidence>
<dbReference type="GO" id="GO:0016787">
    <property type="term" value="F:hydrolase activity"/>
    <property type="evidence" value="ECO:0007669"/>
    <property type="project" value="UniProtKB-KW"/>
</dbReference>
<dbReference type="GO" id="GO:0016853">
    <property type="term" value="F:isomerase activity"/>
    <property type="evidence" value="ECO:0007669"/>
    <property type="project" value="UniProtKB-ARBA"/>
</dbReference>
<name>A0AAJ5W942_9SPHI</name>
<evidence type="ECO:0000259" key="3">
    <source>
        <dbReference type="Pfam" id="PF01557"/>
    </source>
</evidence>
<reference evidence="4" key="1">
    <citation type="submission" date="2023-03" db="EMBL/GenBank/DDBJ databases">
        <title>Andean soil-derived lignocellulolytic bacterial consortium as a source of novel taxa and putative plastic-active enzymes.</title>
        <authorList>
            <person name="Diaz-Garcia L."/>
            <person name="Chuvochina M."/>
            <person name="Feuerriegel G."/>
            <person name="Bunk B."/>
            <person name="Sproer C."/>
            <person name="Streit W.R."/>
            <person name="Rodriguez L.M."/>
            <person name="Overmann J."/>
            <person name="Jimenez D.J."/>
        </authorList>
    </citation>
    <scope>NUCLEOTIDE SEQUENCE</scope>
    <source>
        <strain evidence="4">MAG 3858</strain>
    </source>
</reference>
<dbReference type="SUPFAM" id="SSF56529">
    <property type="entry name" value="FAH"/>
    <property type="match status" value="1"/>
</dbReference>
<dbReference type="GO" id="GO:0046872">
    <property type="term" value="F:metal ion binding"/>
    <property type="evidence" value="ECO:0007669"/>
    <property type="project" value="UniProtKB-KW"/>
</dbReference>
<comment type="similarity">
    <text evidence="1">Belongs to the FAH family.</text>
</comment>
<dbReference type="InterPro" id="IPR011234">
    <property type="entry name" value="Fumarylacetoacetase-like_C"/>
</dbReference>
<protein>
    <submittedName>
        <fullName evidence="4">Fumarylacetoacetate hydrolase family protein</fullName>
    </submittedName>
</protein>
<proteinExistence type="inferred from homology"/>
<accession>A0AAJ5W942</accession>
<dbReference type="Gene3D" id="3.90.850.10">
    <property type="entry name" value="Fumarylacetoacetase-like, C-terminal domain"/>
    <property type="match status" value="1"/>
</dbReference>
<keyword evidence="4" id="KW-0378">Hydrolase</keyword>
<dbReference type="InterPro" id="IPR051121">
    <property type="entry name" value="FAH"/>
</dbReference>
<dbReference type="InterPro" id="IPR036663">
    <property type="entry name" value="Fumarylacetoacetase_C_sf"/>
</dbReference>
<gene>
    <name evidence="4" type="ORF">P0Y49_07630</name>
</gene>
<dbReference type="PANTHER" id="PTHR42796:SF4">
    <property type="entry name" value="FUMARYLACETOACETATE HYDROLASE DOMAIN-CONTAINING PROTEIN 2A"/>
    <property type="match status" value="1"/>
</dbReference>
<sequence>MKILYYEESGKPLPGLVTPDGIVPLSEHLTDYYGKYQHRPLTNDDIIALKNSDLAVLDPNDILQEDEIEICPCVPMPSKIICIGLNYRKHAIESGMAIPPIPVVFSKYNNTLTKYGSDIPLGTEGEEFDYEVELGVIIGKKGKNISKDDALSHVLGYCVANDLSCRDLQLRSSQWLLGKSLDRFLPLGKYLVTADEVGDPQNLKLTCTLNGELRQNSNTADMIFSVTEIIEFLSRHMTLEPGDLIITGTPEGVIMGLPEKNWLKPGDIVKVEIEKLGYTVNRMA</sequence>
<evidence type="ECO:0000256" key="2">
    <source>
        <dbReference type="ARBA" id="ARBA00022723"/>
    </source>
</evidence>
<dbReference type="EMBL" id="CP119313">
    <property type="protein sequence ID" value="WEK21008.1"/>
    <property type="molecule type" value="Genomic_DNA"/>
</dbReference>
<organism evidence="4 5">
    <name type="scientific">Candidatus Pedobacter colombiensis</name>
    <dbReference type="NCBI Taxonomy" id="3121371"/>
    <lineage>
        <taxon>Bacteria</taxon>
        <taxon>Pseudomonadati</taxon>
        <taxon>Bacteroidota</taxon>
        <taxon>Sphingobacteriia</taxon>
        <taxon>Sphingobacteriales</taxon>
        <taxon>Sphingobacteriaceae</taxon>
        <taxon>Pedobacter</taxon>
    </lineage>
</organism>
<evidence type="ECO:0000313" key="5">
    <source>
        <dbReference type="Proteomes" id="UP001214530"/>
    </source>
</evidence>
<dbReference type="AlphaFoldDB" id="A0AAJ5W942"/>
<dbReference type="Pfam" id="PF01557">
    <property type="entry name" value="FAA_hydrolase"/>
    <property type="match status" value="1"/>
</dbReference>
<feature type="domain" description="Fumarylacetoacetase-like C-terminal" evidence="3">
    <location>
        <begin position="79"/>
        <end position="283"/>
    </location>
</feature>
<dbReference type="PANTHER" id="PTHR42796">
    <property type="entry name" value="FUMARYLACETOACETATE HYDROLASE DOMAIN-CONTAINING PROTEIN 2A-RELATED"/>
    <property type="match status" value="1"/>
</dbReference>
<dbReference type="GO" id="GO:0019752">
    <property type="term" value="P:carboxylic acid metabolic process"/>
    <property type="evidence" value="ECO:0007669"/>
    <property type="project" value="UniProtKB-ARBA"/>
</dbReference>
<evidence type="ECO:0000256" key="1">
    <source>
        <dbReference type="ARBA" id="ARBA00010211"/>
    </source>
</evidence>
<keyword evidence="2" id="KW-0479">Metal-binding</keyword>
<dbReference type="Proteomes" id="UP001214530">
    <property type="component" value="Chromosome"/>
</dbReference>